<reference evidence="3" key="1">
    <citation type="submission" date="2017-01" db="EMBL/GenBank/DDBJ databases">
        <title>Genome sequence of Rouxiella sp. ERMR1:05.</title>
        <authorList>
            <person name="Kumar R."/>
            <person name="Singh D."/>
            <person name="Kumar S."/>
        </authorList>
    </citation>
    <scope>NUCLEOTIDE SEQUENCE [LARGE SCALE GENOMIC DNA]</scope>
    <source>
        <strain evidence="3">ERMR1:05</strain>
        <plasmid evidence="3">unnamed1</plasmid>
    </source>
</reference>
<gene>
    <name evidence="2" type="ORF">BV494_21560</name>
</gene>
<organism evidence="2 3">
    <name type="scientific">Rahnella sikkimica</name>
    <dbReference type="NCBI Taxonomy" id="1805933"/>
    <lineage>
        <taxon>Bacteria</taxon>
        <taxon>Pseudomonadati</taxon>
        <taxon>Pseudomonadota</taxon>
        <taxon>Gammaproteobacteria</taxon>
        <taxon>Enterobacterales</taxon>
        <taxon>Yersiniaceae</taxon>
        <taxon>Rahnella</taxon>
    </lineage>
</organism>
<keyword evidence="3" id="KW-1185">Reference proteome</keyword>
<evidence type="ECO:0000256" key="1">
    <source>
        <dbReference type="SAM" id="SignalP"/>
    </source>
</evidence>
<dbReference type="RefSeq" id="WP_104924870.1">
    <property type="nucleotide sequence ID" value="NZ_CP019063.1"/>
</dbReference>
<dbReference type="KEGG" id="rox:BV494_21560"/>
<accession>A0A2L1UX87</accession>
<keyword evidence="1" id="KW-0732">Signal</keyword>
<feature type="signal peptide" evidence="1">
    <location>
        <begin position="1"/>
        <end position="23"/>
    </location>
</feature>
<protein>
    <submittedName>
        <fullName evidence="2">Uncharacterized protein</fullName>
    </submittedName>
</protein>
<name>A0A2L1UX87_9GAMM</name>
<keyword evidence="2" id="KW-0614">Plasmid</keyword>
<dbReference type="EMBL" id="CP019063">
    <property type="protein sequence ID" value="AVF37527.1"/>
    <property type="molecule type" value="Genomic_DNA"/>
</dbReference>
<geneLocation type="plasmid" evidence="2 3">
    <name>unnamed1</name>
</geneLocation>
<dbReference type="OrthoDB" id="6629216at2"/>
<evidence type="ECO:0000313" key="3">
    <source>
        <dbReference type="Proteomes" id="UP000239197"/>
    </source>
</evidence>
<sequence>MNNSFKLSCACSLITLISLSSFASDSWTSREVNMQCGPATVKVSAECKADPEDDESNICKNVTLNISRENKKFSAVLPYMSLEQKSKLEKQKFTFQEIIDSSDWAPQKMLCVDDQYVLIGYWDGMNNAEAIDGSLSANTTAPIFDFDGKFVSQEKSLVLRSKIPPNAQGVTYINFVYGDN</sequence>
<evidence type="ECO:0000313" key="2">
    <source>
        <dbReference type="EMBL" id="AVF37527.1"/>
    </source>
</evidence>
<proteinExistence type="predicted"/>
<feature type="chain" id="PRO_5014656103" evidence="1">
    <location>
        <begin position="24"/>
        <end position="180"/>
    </location>
</feature>
<dbReference type="Proteomes" id="UP000239197">
    <property type="component" value="Plasmid unnamed1"/>
</dbReference>
<dbReference type="AlphaFoldDB" id="A0A2L1UX87"/>